<accession>A0ABR8RDJ5</accession>
<sequence>MIIKKYTESQQLKAMKLLLNRLPMKHPLYSKIGMEIQTTMAGDYGEEMVYRELERMHLPYNYYLFHKIMIRTEKLFEIDYILLTPFGAIVLEVKNIIGELEFQVNPSQLVQTKDNGEIKKYPCPVNQLNEYIYLLSNFFSLHNLSIPVFGAIVFASKNSYVKTTTNETTILYKNDIYSFLRKLQNKPSTLTNSKLSQIKNLILKYNSSYDFFPLTKHYYIEPSDLILGVACEKCGQVGMNKVKNFWYCAGCQYVDKYALQKSLQQYFLLYDDFITNKTCREFLQLRTRYEANRLLRKANLIKIGNNKSTKYKWKT</sequence>
<evidence type="ECO:0000313" key="2">
    <source>
        <dbReference type="EMBL" id="MBD7945755.1"/>
    </source>
</evidence>
<gene>
    <name evidence="2" type="ORF">H9650_16725</name>
</gene>
<reference evidence="2 3" key="1">
    <citation type="submission" date="2020-08" db="EMBL/GenBank/DDBJ databases">
        <title>A Genomic Blueprint of the Chicken Gut Microbiome.</title>
        <authorList>
            <person name="Gilroy R."/>
            <person name="Ravi A."/>
            <person name="Getino M."/>
            <person name="Pursley I."/>
            <person name="Horton D.L."/>
            <person name="Alikhan N.-F."/>
            <person name="Baker D."/>
            <person name="Gharbi K."/>
            <person name="Hall N."/>
            <person name="Watson M."/>
            <person name="Adriaenssens E.M."/>
            <person name="Foster-Nyarko E."/>
            <person name="Jarju S."/>
            <person name="Secka A."/>
            <person name="Antonio M."/>
            <person name="Oren A."/>
            <person name="Chaudhuri R."/>
            <person name="La Ragione R.M."/>
            <person name="Hildebrand F."/>
            <person name="Pallen M.J."/>
        </authorList>
    </citation>
    <scope>NUCLEOTIDE SEQUENCE [LARGE SCALE GENOMIC DNA]</scope>
    <source>
        <strain evidence="2 3">Sa2BUA9</strain>
    </source>
</reference>
<dbReference type="InterPro" id="IPR011528">
    <property type="entry name" value="NERD"/>
</dbReference>
<protein>
    <submittedName>
        <fullName evidence="2">NERD domain-containing protein</fullName>
    </submittedName>
</protein>
<dbReference type="Pfam" id="PF08378">
    <property type="entry name" value="NERD"/>
    <property type="match status" value="1"/>
</dbReference>
<dbReference type="Proteomes" id="UP000640786">
    <property type="component" value="Unassembled WGS sequence"/>
</dbReference>
<keyword evidence="3" id="KW-1185">Reference proteome</keyword>
<organism evidence="2 3">
    <name type="scientific">Psychrobacillus faecigallinarum</name>
    <dbReference type="NCBI Taxonomy" id="2762235"/>
    <lineage>
        <taxon>Bacteria</taxon>
        <taxon>Bacillati</taxon>
        <taxon>Bacillota</taxon>
        <taxon>Bacilli</taxon>
        <taxon>Bacillales</taxon>
        <taxon>Bacillaceae</taxon>
        <taxon>Psychrobacillus</taxon>
    </lineage>
</organism>
<name>A0ABR8RDJ5_9BACI</name>
<dbReference type="RefSeq" id="WP_144538653.1">
    <property type="nucleotide sequence ID" value="NZ_JACSQO010000010.1"/>
</dbReference>
<proteinExistence type="predicted"/>
<dbReference type="EMBL" id="JACSQO010000010">
    <property type="protein sequence ID" value="MBD7945755.1"/>
    <property type="molecule type" value="Genomic_DNA"/>
</dbReference>
<evidence type="ECO:0000259" key="1">
    <source>
        <dbReference type="PROSITE" id="PS50965"/>
    </source>
</evidence>
<feature type="domain" description="NERD" evidence="1">
    <location>
        <begin position="41"/>
        <end position="158"/>
    </location>
</feature>
<dbReference type="PROSITE" id="PS50965">
    <property type="entry name" value="NERD"/>
    <property type="match status" value="1"/>
</dbReference>
<evidence type="ECO:0000313" key="3">
    <source>
        <dbReference type="Proteomes" id="UP000640786"/>
    </source>
</evidence>
<comment type="caution">
    <text evidence="2">The sequence shown here is derived from an EMBL/GenBank/DDBJ whole genome shotgun (WGS) entry which is preliminary data.</text>
</comment>